<dbReference type="Pfam" id="PF06532">
    <property type="entry name" value="NrsF"/>
    <property type="match status" value="1"/>
</dbReference>
<keyword evidence="1" id="KW-1133">Transmembrane helix</keyword>
<proteinExistence type="predicted"/>
<feature type="transmembrane region" description="Helical" evidence="1">
    <location>
        <begin position="89"/>
        <end position="114"/>
    </location>
</feature>
<keyword evidence="1" id="KW-0472">Membrane</keyword>
<gene>
    <name evidence="2" type="ORF">K1X15_14735</name>
</gene>
<dbReference type="RefSeq" id="WP_220304370.1">
    <property type="nucleotide sequence ID" value="NZ_CP080590.1"/>
</dbReference>
<organism evidence="2 3">
    <name type="scientific">Devosia salina</name>
    <dbReference type="NCBI Taxonomy" id="2860336"/>
    <lineage>
        <taxon>Bacteria</taxon>
        <taxon>Pseudomonadati</taxon>
        <taxon>Pseudomonadota</taxon>
        <taxon>Alphaproteobacteria</taxon>
        <taxon>Hyphomicrobiales</taxon>
        <taxon>Devosiaceae</taxon>
        <taxon>Devosia</taxon>
    </lineage>
</organism>
<feature type="transmembrane region" description="Helical" evidence="1">
    <location>
        <begin position="120"/>
        <end position="145"/>
    </location>
</feature>
<name>A0ABX8WHV7_9HYPH</name>
<dbReference type="EMBL" id="CP080590">
    <property type="protein sequence ID" value="QYO75875.1"/>
    <property type="molecule type" value="Genomic_DNA"/>
</dbReference>
<feature type="transmembrane region" description="Helical" evidence="1">
    <location>
        <begin position="25"/>
        <end position="44"/>
    </location>
</feature>
<feature type="transmembrane region" description="Helical" evidence="1">
    <location>
        <begin position="190"/>
        <end position="210"/>
    </location>
</feature>
<keyword evidence="1" id="KW-0812">Transmembrane</keyword>
<dbReference type="Proteomes" id="UP000825799">
    <property type="component" value="Chromosome"/>
</dbReference>
<sequence length="212" mass="22278">MTDDLIANLTAELKPIAPYALERRLWIALAIGLAGTVLVGPLLLDLVFGRPFGGAWGSMMFWGKLAYTLALGLLGLVAVPALSRPDRRLLWPLVAAGALAVLALMVGTMGWMQADWAMPVLMGGTALVCPWLIILTAAPLLALLLGAMRRFAPASPTLAGGAAGLLAGGFGAAAYAFYCGETSMMFMAVWYSLGIALTALLGALIGRYLLRW</sequence>
<keyword evidence="3" id="KW-1185">Reference proteome</keyword>
<dbReference type="InterPro" id="IPR009495">
    <property type="entry name" value="NrsF"/>
</dbReference>
<feature type="transmembrane region" description="Helical" evidence="1">
    <location>
        <begin position="64"/>
        <end position="82"/>
    </location>
</feature>
<feature type="transmembrane region" description="Helical" evidence="1">
    <location>
        <begin position="157"/>
        <end position="178"/>
    </location>
</feature>
<protein>
    <submittedName>
        <fullName evidence="2">NrsF family protein</fullName>
    </submittedName>
</protein>
<evidence type="ECO:0000313" key="2">
    <source>
        <dbReference type="EMBL" id="QYO75875.1"/>
    </source>
</evidence>
<reference evidence="2 3" key="1">
    <citation type="submission" date="2021-08" db="EMBL/GenBank/DDBJ databases">
        <title>Devosia salina sp. nov., isolated from the South China Sea sediment.</title>
        <authorList>
            <person name="Zhou Z."/>
        </authorList>
    </citation>
    <scope>NUCLEOTIDE SEQUENCE [LARGE SCALE GENOMIC DNA]</scope>
    <source>
        <strain evidence="2 3">SCS-3</strain>
    </source>
</reference>
<evidence type="ECO:0000313" key="3">
    <source>
        <dbReference type="Proteomes" id="UP000825799"/>
    </source>
</evidence>
<evidence type="ECO:0000256" key="1">
    <source>
        <dbReference type="SAM" id="Phobius"/>
    </source>
</evidence>
<accession>A0ABX8WHV7</accession>